<dbReference type="GO" id="GO:0016579">
    <property type="term" value="P:protein deubiquitination"/>
    <property type="evidence" value="ECO:0007669"/>
    <property type="project" value="InterPro"/>
</dbReference>
<dbReference type="AlphaFoldDB" id="F0USL3"/>
<feature type="compositionally biased region" description="Low complexity" evidence="8">
    <location>
        <begin position="648"/>
        <end position="661"/>
    </location>
</feature>
<dbReference type="InterPro" id="IPR001394">
    <property type="entry name" value="Peptidase_C19_UCH"/>
</dbReference>
<evidence type="ECO:0000256" key="7">
    <source>
        <dbReference type="ARBA" id="ARBA00022807"/>
    </source>
</evidence>
<feature type="domain" description="USP" evidence="9">
    <location>
        <begin position="129"/>
        <end position="561"/>
    </location>
</feature>
<dbReference type="GO" id="GO:0005634">
    <property type="term" value="C:nucleus"/>
    <property type="evidence" value="ECO:0007669"/>
    <property type="project" value="UniProtKB-SubCell"/>
</dbReference>
<dbReference type="Proteomes" id="UP000008142">
    <property type="component" value="Unassembled WGS sequence"/>
</dbReference>
<evidence type="ECO:0000313" key="11">
    <source>
        <dbReference type="Proteomes" id="UP000008142"/>
    </source>
</evidence>
<feature type="compositionally biased region" description="Polar residues" evidence="8">
    <location>
        <begin position="622"/>
        <end position="631"/>
    </location>
</feature>
<keyword evidence="5" id="KW-0833">Ubl conjugation pathway</keyword>
<dbReference type="InterPro" id="IPR050164">
    <property type="entry name" value="Peptidase_C19"/>
</dbReference>
<feature type="compositionally biased region" description="Basic and acidic residues" evidence="8">
    <location>
        <begin position="1025"/>
        <end position="1034"/>
    </location>
</feature>
<evidence type="ECO:0000256" key="6">
    <source>
        <dbReference type="ARBA" id="ARBA00022801"/>
    </source>
</evidence>
<dbReference type="Pfam" id="PF14529">
    <property type="entry name" value="Exo_endo_phos_2"/>
    <property type="match status" value="1"/>
</dbReference>
<feature type="region of interest" description="Disordered" evidence="8">
    <location>
        <begin position="614"/>
        <end position="663"/>
    </location>
</feature>
<feature type="region of interest" description="Disordered" evidence="8">
    <location>
        <begin position="721"/>
        <end position="741"/>
    </location>
</feature>
<feature type="region of interest" description="Disordered" evidence="8">
    <location>
        <begin position="976"/>
        <end position="1034"/>
    </location>
</feature>
<dbReference type="Pfam" id="PF00443">
    <property type="entry name" value="UCH"/>
    <property type="match status" value="1"/>
</dbReference>
<dbReference type="OMA" id="GHMIHAS"/>
<dbReference type="Gene3D" id="3.60.10.10">
    <property type="entry name" value="Endonuclease/exonuclease/phosphatase"/>
    <property type="match status" value="1"/>
</dbReference>
<dbReference type="GO" id="GO:0004843">
    <property type="term" value="F:cysteine-type deubiquitinase activity"/>
    <property type="evidence" value="ECO:0007669"/>
    <property type="project" value="UniProtKB-EC"/>
</dbReference>
<dbReference type="GO" id="GO:0005829">
    <property type="term" value="C:cytosol"/>
    <property type="evidence" value="ECO:0007669"/>
    <property type="project" value="TreeGrafter"/>
</dbReference>
<comment type="similarity">
    <text evidence="2">Belongs to the peptidase C19 family.</text>
</comment>
<keyword evidence="7" id="KW-0788">Thiol protease</keyword>
<evidence type="ECO:0000256" key="2">
    <source>
        <dbReference type="ARBA" id="ARBA00009085"/>
    </source>
</evidence>
<dbReference type="VEuPathDB" id="FungiDB:I7I53_02054"/>
<dbReference type="PANTHER" id="PTHR24006:SF722">
    <property type="entry name" value="UBIQUITIN CARBOXYL-TERMINAL HYDROLASE 48"/>
    <property type="match status" value="1"/>
</dbReference>
<evidence type="ECO:0000256" key="8">
    <source>
        <dbReference type="SAM" id="MobiDB-lite"/>
    </source>
</evidence>
<dbReference type="InterPro" id="IPR028889">
    <property type="entry name" value="USP"/>
</dbReference>
<dbReference type="EC" id="3.4.19.12" evidence="3"/>
<dbReference type="SUPFAM" id="SSF56219">
    <property type="entry name" value="DNase I-like"/>
    <property type="match status" value="1"/>
</dbReference>
<dbReference type="SUPFAM" id="SSF54001">
    <property type="entry name" value="Cysteine proteinases"/>
    <property type="match status" value="1"/>
</dbReference>
<dbReference type="OrthoDB" id="6287070at2759"/>
<dbReference type="InterPro" id="IPR005135">
    <property type="entry name" value="Endo/exonuclease/phosphatase"/>
</dbReference>
<proteinExistence type="inferred from homology"/>
<dbReference type="GO" id="GO:0006508">
    <property type="term" value="P:proteolysis"/>
    <property type="evidence" value="ECO:0007669"/>
    <property type="project" value="UniProtKB-KW"/>
</dbReference>
<sequence>MNGIQKFLSKREGRSKSRSTSPLKWRRMLDSGNNPAPKLLPSPHLTLFSSDKSSYDNSTKVEEEDDKIKEIQRRLSNIGVATLGKPQIRYALRSKIACGRVDEAYELLILLDDSLHGILRFYNPSIKLLGAENRNGVTCYLDALLFAMFARLDCFEAILYNSFDDEPRQNLSVLLRLWVNLLRSGKLITTDFTKQIQDALAKCGWHAAAGGQQQDVSEAFTFITEKLNLPLLTLKMDIFHTGKEEAGDDHKFINERLLEVAIPSETVDGKPITLEACLENYFNNRIDVKRYLERRNTGMSVSSMDSVAKESFIHVETTDLGTSSQTASPISASSFFSKTTQITNYPSPLPETTHPMNPNSRMRSTSIVMERFIPENNLKENEGKTNGVTPNNARKGSLRKEVMMPAWQIFSLIPWYTDSTLSDAQSAIHFSSRRPILGICLKRYSVLPNGNAVRLNTFVDIPIEIGLPHFIQDDEMENEGPLCGNFKLSLQAVICHRGNSVESGHYIALVRGTSLNDPDKSSKYCRHWMRFDDLTQERITLVDIEKALVEESPYLLFYQILPIDDDSETVSRGRLSSSNDEEAQSRKLFHNPYPDVMVNDSSDVETDGVLHDHYSNHRFESPGTSSSNSQIRFPAEANDESVGDRVKSTLSSEATSTSANAVRSISRERPDVVDYGHMIHASTKNDTIVVVEPTSDVDFEGSNTRSSRVERRAQAKHAMLVKEKPGNPAKHRSHHSLKRRSGKPDRECLIIFHILVSTPVKYRNLHCLYVSPENPAAPGLRFYPSLPPFLDFLHIHSPFDTVDNSIHQTLNEISWTIRLSPATTLIIAGDFKRYHQMWGGIQAQELHSCLPPGTCSTLNLTLSNILHQLFKCHPYRDNYCSDHLAIYSEWDLQLKQKDPSQPQRLFDQTNWEEIGKAVEKAINPIPWIESTTQLDGIVGRFITTTTVEIDKHTPHARLSPYAKRWFSRDLKIQQSECNRSRRAGKRPPNHPSPTHGRAAEAQATPSPGTASGADHGGRDPGNTGEDQKQISPRE</sequence>
<evidence type="ECO:0000256" key="1">
    <source>
        <dbReference type="ARBA" id="ARBA00000707"/>
    </source>
</evidence>
<evidence type="ECO:0000313" key="10">
    <source>
        <dbReference type="EMBL" id="EGC48890.1"/>
    </source>
</evidence>
<keyword evidence="4" id="KW-0645">Protease</keyword>
<dbReference type="Gene3D" id="3.90.70.10">
    <property type="entry name" value="Cysteine proteinases"/>
    <property type="match status" value="2"/>
</dbReference>
<keyword evidence="6 10" id="KW-0378">Hydrolase</keyword>
<dbReference type="InterPro" id="IPR036691">
    <property type="entry name" value="Endo/exonu/phosph_ase_sf"/>
</dbReference>
<evidence type="ECO:0000256" key="5">
    <source>
        <dbReference type="ARBA" id="ARBA00022786"/>
    </source>
</evidence>
<accession>F0USL3</accession>
<gene>
    <name evidence="10" type="ORF">HCEG_08105</name>
</gene>
<feature type="compositionally biased region" description="Basic residues" evidence="8">
    <location>
        <begin position="729"/>
        <end position="741"/>
    </location>
</feature>
<dbReference type="EMBL" id="DS990642">
    <property type="protein sequence ID" value="EGC48890.1"/>
    <property type="molecule type" value="Genomic_DNA"/>
</dbReference>
<dbReference type="PROSITE" id="PS50235">
    <property type="entry name" value="USP_3"/>
    <property type="match status" value="1"/>
</dbReference>
<evidence type="ECO:0000256" key="3">
    <source>
        <dbReference type="ARBA" id="ARBA00012759"/>
    </source>
</evidence>
<protein>
    <recommendedName>
        <fullName evidence="3">ubiquitinyl hydrolase 1</fullName>
        <ecNumber evidence="3">3.4.19.12</ecNumber>
    </recommendedName>
</protein>
<name>F0USL3_AJEC8</name>
<dbReference type="HOGENOM" id="CLU_009919_1_0_1"/>
<feature type="region of interest" description="Disordered" evidence="8">
    <location>
        <begin position="1"/>
        <end position="43"/>
    </location>
</feature>
<dbReference type="PANTHER" id="PTHR24006">
    <property type="entry name" value="UBIQUITIN CARBOXYL-TERMINAL HYDROLASE"/>
    <property type="match status" value="1"/>
</dbReference>
<evidence type="ECO:0000256" key="4">
    <source>
        <dbReference type="ARBA" id="ARBA00022670"/>
    </source>
</evidence>
<comment type="catalytic activity">
    <reaction evidence="1">
        <text>Thiol-dependent hydrolysis of ester, thioester, amide, peptide and isopeptide bonds formed by the C-terminal Gly of ubiquitin (a 76-residue protein attached to proteins as an intracellular targeting signal).</text>
        <dbReference type="EC" id="3.4.19.12"/>
    </reaction>
</comment>
<evidence type="ECO:0000259" key="9">
    <source>
        <dbReference type="PROSITE" id="PS50235"/>
    </source>
</evidence>
<organism evidence="11">
    <name type="scientific">Ajellomyces capsulatus (strain H88)</name>
    <name type="common">Darling's disease fungus</name>
    <name type="synonym">Histoplasma capsulatum</name>
    <dbReference type="NCBI Taxonomy" id="544711"/>
    <lineage>
        <taxon>Eukaryota</taxon>
        <taxon>Fungi</taxon>
        <taxon>Dikarya</taxon>
        <taxon>Ascomycota</taxon>
        <taxon>Pezizomycotina</taxon>
        <taxon>Eurotiomycetes</taxon>
        <taxon>Eurotiomycetidae</taxon>
        <taxon>Onygenales</taxon>
        <taxon>Ajellomycetaceae</taxon>
        <taxon>Histoplasma</taxon>
    </lineage>
</organism>
<dbReference type="InterPro" id="IPR038765">
    <property type="entry name" value="Papain-like_cys_pep_sf"/>
</dbReference>
<reference evidence="11" key="1">
    <citation type="submission" date="2008-07" db="EMBL/GenBank/DDBJ databases">
        <title>Annotation of Ajellomyces capsulatus strain H88.</title>
        <authorList>
            <person name="Champion M."/>
            <person name="Cuomo C."/>
            <person name="Ma L.-J."/>
            <person name="Henn M.R."/>
            <person name="Sil A."/>
            <person name="Goldman B."/>
            <person name="Young S.K."/>
            <person name="Kodira C.D."/>
            <person name="Zeng Q."/>
            <person name="Koehrsen M."/>
            <person name="Alvarado L."/>
            <person name="Berlin A."/>
            <person name="Borenstein D."/>
            <person name="Chen Z."/>
            <person name="Engels R."/>
            <person name="Freedman E."/>
            <person name="Gellesch M."/>
            <person name="Goldberg J."/>
            <person name="Griggs A."/>
            <person name="Gujja S."/>
            <person name="Heiman D."/>
            <person name="Hepburn T."/>
            <person name="Howarth C."/>
            <person name="Jen D."/>
            <person name="Larson L."/>
            <person name="Lewis B."/>
            <person name="Mehta T."/>
            <person name="Park D."/>
            <person name="Pearson M."/>
            <person name="Roberts A."/>
            <person name="Saif S."/>
            <person name="Shea T."/>
            <person name="Shenoy N."/>
            <person name="Sisk P."/>
            <person name="Stolte C."/>
            <person name="Sykes S."/>
            <person name="Walk T."/>
            <person name="White J."/>
            <person name="Yandava C."/>
            <person name="Klein B."/>
            <person name="McEwen J.G."/>
            <person name="Puccia R."/>
            <person name="Goldman G.H."/>
            <person name="Felipe M.S."/>
            <person name="Nino-Vega G."/>
            <person name="San-Blas G."/>
            <person name="Taylor J."/>
            <person name="Mendoza L."/>
            <person name="Galagan J."/>
            <person name="Nusbaum C."/>
            <person name="Birren B."/>
        </authorList>
    </citation>
    <scope>NUCLEOTIDE SEQUENCE [LARGE SCALE GENOMIC DNA]</scope>
    <source>
        <strain evidence="11">H88</strain>
    </source>
</reference>
<dbReference type="STRING" id="544711.F0USL3"/>